<comment type="similarity">
    <text evidence="1">Belongs to the mab-21 family.</text>
</comment>
<reference evidence="4" key="1">
    <citation type="journal article" date="2019" name="bioRxiv">
        <title>The Genome of the Zebra Mussel, Dreissena polymorpha: A Resource for Invasive Species Research.</title>
        <authorList>
            <person name="McCartney M.A."/>
            <person name="Auch B."/>
            <person name="Kono T."/>
            <person name="Mallez S."/>
            <person name="Zhang Y."/>
            <person name="Obille A."/>
            <person name="Becker A."/>
            <person name="Abrahante J.E."/>
            <person name="Garbe J."/>
            <person name="Badalamenti J.P."/>
            <person name="Herman A."/>
            <person name="Mangelson H."/>
            <person name="Liachko I."/>
            <person name="Sullivan S."/>
            <person name="Sone E.D."/>
            <person name="Koren S."/>
            <person name="Silverstein K.A.T."/>
            <person name="Beckman K.B."/>
            <person name="Gohl D.M."/>
        </authorList>
    </citation>
    <scope>NUCLEOTIDE SEQUENCE</scope>
    <source>
        <strain evidence="4">Duluth1</strain>
        <tissue evidence="4">Whole animal</tissue>
    </source>
</reference>
<evidence type="ECO:0000256" key="1">
    <source>
        <dbReference type="ARBA" id="ARBA00008307"/>
    </source>
</evidence>
<dbReference type="Gene3D" id="1.10.1410.40">
    <property type="match status" value="1"/>
</dbReference>
<comment type="caution">
    <text evidence="4">The sequence shown here is derived from an EMBL/GenBank/DDBJ whole genome shotgun (WGS) entry which is preliminary data.</text>
</comment>
<dbReference type="Proteomes" id="UP000828390">
    <property type="component" value="Unassembled WGS sequence"/>
</dbReference>
<protein>
    <recommendedName>
        <fullName evidence="6">Mab-21-like HhH/H2TH-like domain-containing protein</fullName>
    </recommendedName>
</protein>
<name>A0A9D4L1X6_DREPO</name>
<evidence type="ECO:0000313" key="4">
    <source>
        <dbReference type="EMBL" id="KAH3850340.1"/>
    </source>
</evidence>
<evidence type="ECO:0008006" key="6">
    <source>
        <dbReference type="Google" id="ProtNLM"/>
    </source>
</evidence>
<evidence type="ECO:0000259" key="2">
    <source>
        <dbReference type="Pfam" id="PF03281"/>
    </source>
</evidence>
<evidence type="ECO:0000259" key="3">
    <source>
        <dbReference type="Pfam" id="PF20266"/>
    </source>
</evidence>
<dbReference type="Pfam" id="PF20266">
    <property type="entry name" value="Mab-21_C"/>
    <property type="match status" value="1"/>
</dbReference>
<feature type="domain" description="Mab-21-like HhH/H2TH-like" evidence="3">
    <location>
        <begin position="276"/>
        <end position="360"/>
    </location>
</feature>
<organism evidence="4 5">
    <name type="scientific">Dreissena polymorpha</name>
    <name type="common">Zebra mussel</name>
    <name type="synonym">Mytilus polymorpha</name>
    <dbReference type="NCBI Taxonomy" id="45954"/>
    <lineage>
        <taxon>Eukaryota</taxon>
        <taxon>Metazoa</taxon>
        <taxon>Spiralia</taxon>
        <taxon>Lophotrochozoa</taxon>
        <taxon>Mollusca</taxon>
        <taxon>Bivalvia</taxon>
        <taxon>Autobranchia</taxon>
        <taxon>Heteroconchia</taxon>
        <taxon>Euheterodonta</taxon>
        <taxon>Imparidentia</taxon>
        <taxon>Neoheterodontei</taxon>
        <taxon>Myida</taxon>
        <taxon>Dreissenoidea</taxon>
        <taxon>Dreissenidae</taxon>
        <taxon>Dreissena</taxon>
    </lineage>
</organism>
<accession>A0A9D4L1X6</accession>
<dbReference type="SMART" id="SM01265">
    <property type="entry name" value="Mab-21"/>
    <property type="match status" value="1"/>
</dbReference>
<proteinExistence type="inferred from homology"/>
<gene>
    <name evidence="4" type="ORF">DPMN_092749</name>
</gene>
<evidence type="ECO:0000313" key="5">
    <source>
        <dbReference type="Proteomes" id="UP000828390"/>
    </source>
</evidence>
<sequence>MEEVDTDSAVSKTGIVPINSSLYNHHSRNHVEGVSVEICNIMTLLGYGEEIRRRRGEKYMENDMLVGATPSNSTQLTAGSKAEGLTCLAESDRDLLLVLKSVLCVEDGVDVHTIPDDIEVYSMDTRVYPGHCRMLLERPGSSRLNFINNALCDIGDGNSLLSSGFVLDETSKIKHEGVQLERSGPSLPMSTGLGYDIDIVWAVRCQCPGILQRWAQRSRHWPPPDVVLKVVSLGSVVTPIGHKGSEYSYLEWRICFNMGETELVNNLNGTQAKLYVLLKMIVKEVLKPKKKEITSYVLKNIMFWQAERNPPAIFQEKNLIHWLHDALGTLRTAISSTQMPYYMIPERNLMAARGLHDEQQRKWVTYIKDMMEEGPRVILRLPRIRQAIIGHPEPLLWFCKRRIELEMLQLGWMNRMVQCRDENGKCDDTDVILEIICRRQDEILSEVYLRMFMEGSAPNDQEDIMYRMLL</sequence>
<dbReference type="OrthoDB" id="5974723at2759"/>
<dbReference type="InterPro" id="IPR046903">
    <property type="entry name" value="Mab-21-like_nuc_Trfase"/>
</dbReference>
<dbReference type="AlphaFoldDB" id="A0A9D4L1X6"/>
<dbReference type="PANTHER" id="PTHR10656">
    <property type="entry name" value="CELL FATE DETERMINING PROTEIN MAB21-RELATED"/>
    <property type="match status" value="1"/>
</dbReference>
<dbReference type="PANTHER" id="PTHR10656:SF69">
    <property type="entry name" value="MAB-21-LIKE HHH_H2TH-LIKE DOMAIN-CONTAINING PROTEIN"/>
    <property type="match status" value="1"/>
</dbReference>
<dbReference type="EMBL" id="JAIWYP010000003">
    <property type="protein sequence ID" value="KAH3850340.1"/>
    <property type="molecule type" value="Genomic_DNA"/>
</dbReference>
<keyword evidence="5" id="KW-1185">Reference proteome</keyword>
<feature type="domain" description="Mab-21-like nucleotidyltransferase" evidence="2">
    <location>
        <begin position="181"/>
        <end position="265"/>
    </location>
</feature>
<dbReference type="Pfam" id="PF03281">
    <property type="entry name" value="Mab-21"/>
    <property type="match status" value="1"/>
</dbReference>
<dbReference type="InterPro" id="IPR024810">
    <property type="entry name" value="MAB21L/cGLR"/>
</dbReference>
<dbReference type="InterPro" id="IPR046906">
    <property type="entry name" value="Mab-21_HhH/H2TH-like"/>
</dbReference>
<reference evidence="4" key="2">
    <citation type="submission" date="2020-11" db="EMBL/GenBank/DDBJ databases">
        <authorList>
            <person name="McCartney M.A."/>
            <person name="Auch B."/>
            <person name="Kono T."/>
            <person name="Mallez S."/>
            <person name="Becker A."/>
            <person name="Gohl D.M."/>
            <person name="Silverstein K.A.T."/>
            <person name="Koren S."/>
            <person name="Bechman K.B."/>
            <person name="Herman A."/>
            <person name="Abrahante J.E."/>
            <person name="Garbe J."/>
        </authorList>
    </citation>
    <scope>NUCLEOTIDE SEQUENCE</scope>
    <source>
        <strain evidence="4">Duluth1</strain>
        <tissue evidence="4">Whole animal</tissue>
    </source>
</reference>